<sequence>MAYIIKYIYRLLHDVFEQHKDPRVQHLPLVGSPLPMAVCLIAYLSFVLHYGPKWMQNRKPFNLKYIMRVYNAIQVLANLIIFVVGVPHSYMRKEFSLTCQPIDHTNTEPWMWIVIYLTYLYYITKYLDLLDTIFFVLRKKNNQITFLHVYHHAGMVFAVYAFTTFLTGSHSTMIGIINALIHTVMYGYYFVTSVWTVERALWWKRHITQLQLLQFGYLFIHFLMAIVRNHCQHPLIISFVGLIQNLFMFALFADFYYKEYIRKPKLLSREQQRQRQQQQQQQQKQLQNLQTPSQQQSDVATQRKQSVNVQTPLTSVESDQCEQRLQQTCVTQMSEQLNSSSNTASGKQLSAVPASTLLKAKYS</sequence>
<dbReference type="Pfam" id="PF01151">
    <property type="entry name" value="ELO"/>
    <property type="match status" value="1"/>
</dbReference>
<dbReference type="GO" id="GO:0009922">
    <property type="term" value="F:fatty acid elongase activity"/>
    <property type="evidence" value="ECO:0007669"/>
    <property type="project" value="UniProtKB-EC"/>
</dbReference>
<dbReference type="OrthoDB" id="434092at2759"/>
<evidence type="ECO:0000256" key="11">
    <source>
        <dbReference type="SAM" id="MobiDB-lite"/>
    </source>
</evidence>
<dbReference type="PROSITE" id="PS01188">
    <property type="entry name" value="ELO"/>
    <property type="match status" value="1"/>
</dbReference>
<reference evidence="12" key="1">
    <citation type="journal article" date="2014" name="BMC Genomics">
        <title>Characterizing the developmental transcriptome of the oriental fruit fly, Bactrocera dorsalis (Diptera: Tephritidae) through comparative genomic analysis with Drosophila melanogaster utilizing modENCODE datasets.</title>
        <authorList>
            <person name="Geib S.M."/>
            <person name="Calla B."/>
            <person name="Hall B."/>
            <person name="Hou S."/>
            <person name="Manoukis N.C."/>
        </authorList>
    </citation>
    <scope>NUCLEOTIDE SEQUENCE</scope>
    <source>
        <strain evidence="12">Punador</strain>
    </source>
</reference>
<evidence type="ECO:0000256" key="4">
    <source>
        <dbReference type="ARBA" id="ARBA00022692"/>
    </source>
</evidence>
<evidence type="ECO:0000256" key="6">
    <source>
        <dbReference type="ARBA" id="ARBA00022989"/>
    </source>
</evidence>
<feature type="transmembrane region" description="Helical" evidence="10">
    <location>
        <begin position="110"/>
        <end position="137"/>
    </location>
</feature>
<comment type="similarity">
    <text evidence="10">Belongs to the ELO family.</text>
</comment>
<feature type="compositionally biased region" description="Polar residues" evidence="11">
    <location>
        <begin position="339"/>
        <end position="348"/>
    </location>
</feature>
<dbReference type="EC" id="2.3.1.199" evidence="10"/>
<keyword evidence="2 10" id="KW-0444">Lipid biosynthesis</keyword>
<proteinExistence type="inferred from homology"/>
<gene>
    <name evidence="12" type="primary">ELOV1</name>
</gene>
<feature type="compositionally biased region" description="Low complexity" evidence="11">
    <location>
        <begin position="274"/>
        <end position="297"/>
    </location>
</feature>
<protein>
    <recommendedName>
        <fullName evidence="10">Elongation of very long chain fatty acids protein</fullName>
        <ecNumber evidence="10">2.3.1.199</ecNumber>
    </recommendedName>
    <alternativeName>
        <fullName evidence="10">Very-long-chain 3-oxoacyl-CoA synthase</fullName>
    </alternativeName>
</protein>
<evidence type="ECO:0000256" key="3">
    <source>
        <dbReference type="ARBA" id="ARBA00022679"/>
    </source>
</evidence>
<keyword evidence="3 10" id="KW-0808">Transferase</keyword>
<dbReference type="InterPro" id="IPR030457">
    <property type="entry name" value="ELO_CS"/>
</dbReference>
<keyword evidence="9 10" id="KW-0275">Fatty acid biosynthesis</keyword>
<feature type="transmembrane region" description="Helical" evidence="10">
    <location>
        <begin position="69"/>
        <end position="90"/>
    </location>
</feature>
<comment type="subcellular location">
    <subcellularLocation>
        <location evidence="1">Membrane</location>
        <topology evidence="1">Multi-pass membrane protein</topology>
    </subcellularLocation>
</comment>
<keyword evidence="8 10" id="KW-0472">Membrane</keyword>
<dbReference type="EMBL" id="GAKP01007556">
    <property type="protein sequence ID" value="JAC51396.1"/>
    <property type="molecule type" value="Transcribed_RNA"/>
</dbReference>
<evidence type="ECO:0000256" key="7">
    <source>
        <dbReference type="ARBA" id="ARBA00023098"/>
    </source>
</evidence>
<dbReference type="GO" id="GO:0030148">
    <property type="term" value="P:sphingolipid biosynthetic process"/>
    <property type="evidence" value="ECO:0007669"/>
    <property type="project" value="TreeGrafter"/>
</dbReference>
<dbReference type="PANTHER" id="PTHR11157">
    <property type="entry name" value="FATTY ACID ACYL TRANSFERASE-RELATED"/>
    <property type="match status" value="1"/>
</dbReference>
<evidence type="ECO:0000256" key="8">
    <source>
        <dbReference type="ARBA" id="ARBA00023136"/>
    </source>
</evidence>
<evidence type="ECO:0000256" key="2">
    <source>
        <dbReference type="ARBA" id="ARBA00022516"/>
    </source>
</evidence>
<dbReference type="GO" id="GO:0042761">
    <property type="term" value="P:very long-chain fatty acid biosynthetic process"/>
    <property type="evidence" value="ECO:0007669"/>
    <property type="project" value="TreeGrafter"/>
</dbReference>
<feature type="transmembrane region" description="Helical" evidence="10">
    <location>
        <begin position="149"/>
        <end position="167"/>
    </location>
</feature>
<dbReference type="GO" id="GO:0019367">
    <property type="term" value="P:fatty acid elongation, saturated fatty acid"/>
    <property type="evidence" value="ECO:0007669"/>
    <property type="project" value="TreeGrafter"/>
</dbReference>
<evidence type="ECO:0000256" key="1">
    <source>
        <dbReference type="ARBA" id="ARBA00004141"/>
    </source>
</evidence>
<dbReference type="GO" id="GO:0034625">
    <property type="term" value="P:fatty acid elongation, monounsaturated fatty acid"/>
    <property type="evidence" value="ECO:0007669"/>
    <property type="project" value="TreeGrafter"/>
</dbReference>
<keyword evidence="6 10" id="KW-1133">Transmembrane helix</keyword>
<evidence type="ECO:0000256" key="9">
    <source>
        <dbReference type="ARBA" id="ARBA00023160"/>
    </source>
</evidence>
<organism evidence="12">
    <name type="scientific">Bactrocera dorsalis</name>
    <name type="common">Oriental fruit fly</name>
    <name type="synonym">Dacus dorsalis</name>
    <dbReference type="NCBI Taxonomy" id="27457"/>
    <lineage>
        <taxon>Eukaryota</taxon>
        <taxon>Metazoa</taxon>
        <taxon>Ecdysozoa</taxon>
        <taxon>Arthropoda</taxon>
        <taxon>Hexapoda</taxon>
        <taxon>Insecta</taxon>
        <taxon>Pterygota</taxon>
        <taxon>Neoptera</taxon>
        <taxon>Endopterygota</taxon>
        <taxon>Diptera</taxon>
        <taxon>Brachycera</taxon>
        <taxon>Muscomorpha</taxon>
        <taxon>Tephritoidea</taxon>
        <taxon>Tephritidae</taxon>
        <taxon>Bactrocera</taxon>
        <taxon>Bactrocera</taxon>
    </lineage>
</organism>
<feature type="region of interest" description="Disordered" evidence="11">
    <location>
        <begin position="339"/>
        <end position="363"/>
    </location>
</feature>
<dbReference type="AlphaFoldDB" id="A0A034W750"/>
<evidence type="ECO:0000313" key="12">
    <source>
        <dbReference type="EMBL" id="JAC51396.1"/>
    </source>
</evidence>
<keyword evidence="7 10" id="KW-0443">Lipid metabolism</keyword>
<keyword evidence="4 10" id="KW-0812">Transmembrane</keyword>
<keyword evidence="5 10" id="KW-0276">Fatty acid metabolism</keyword>
<dbReference type="InterPro" id="IPR002076">
    <property type="entry name" value="ELO_fam"/>
</dbReference>
<accession>A0A034W750</accession>
<feature type="transmembrane region" description="Helical" evidence="10">
    <location>
        <begin position="173"/>
        <end position="191"/>
    </location>
</feature>
<feature type="region of interest" description="Disordered" evidence="11">
    <location>
        <begin position="271"/>
        <end position="302"/>
    </location>
</feature>
<dbReference type="GO" id="GO:0034626">
    <property type="term" value="P:fatty acid elongation, polyunsaturated fatty acid"/>
    <property type="evidence" value="ECO:0007669"/>
    <property type="project" value="TreeGrafter"/>
</dbReference>
<dbReference type="GO" id="GO:0005789">
    <property type="term" value="C:endoplasmic reticulum membrane"/>
    <property type="evidence" value="ECO:0007669"/>
    <property type="project" value="TreeGrafter"/>
</dbReference>
<feature type="transmembrane region" description="Helical" evidence="10">
    <location>
        <begin position="212"/>
        <end position="229"/>
    </location>
</feature>
<evidence type="ECO:0000256" key="5">
    <source>
        <dbReference type="ARBA" id="ARBA00022832"/>
    </source>
</evidence>
<dbReference type="PANTHER" id="PTHR11157:SF116">
    <property type="entry name" value="ELONGATION OF VERY LONG CHAIN FATTY ACIDS PROTEIN-RELATED"/>
    <property type="match status" value="1"/>
</dbReference>
<feature type="transmembrane region" description="Helical" evidence="10">
    <location>
        <begin position="235"/>
        <end position="257"/>
    </location>
</feature>
<evidence type="ECO:0000256" key="10">
    <source>
        <dbReference type="RuleBase" id="RU361115"/>
    </source>
</evidence>
<feature type="transmembrane region" description="Helical" evidence="10">
    <location>
        <begin position="29"/>
        <end position="48"/>
    </location>
</feature>
<comment type="catalytic activity">
    <reaction evidence="10">
        <text>a very-long-chain acyl-CoA + malonyl-CoA + H(+) = a very-long-chain 3-oxoacyl-CoA + CO2 + CoA</text>
        <dbReference type="Rhea" id="RHEA:32727"/>
        <dbReference type="ChEBI" id="CHEBI:15378"/>
        <dbReference type="ChEBI" id="CHEBI:16526"/>
        <dbReference type="ChEBI" id="CHEBI:57287"/>
        <dbReference type="ChEBI" id="CHEBI:57384"/>
        <dbReference type="ChEBI" id="CHEBI:90725"/>
        <dbReference type="ChEBI" id="CHEBI:90736"/>
        <dbReference type="EC" id="2.3.1.199"/>
    </reaction>
</comment>
<name>A0A034W750_BACDO</name>